<feature type="disulfide bond" evidence="4">
    <location>
        <begin position="142"/>
        <end position="147"/>
    </location>
</feature>
<evidence type="ECO:0000256" key="4">
    <source>
        <dbReference type="PIRSR" id="PIRSR601461-2"/>
    </source>
</evidence>
<keyword evidence="5" id="KW-0378">Hydrolase</keyword>
<keyword evidence="4" id="KW-1015">Disulfide bond</keyword>
<protein>
    <submittedName>
        <fullName evidence="8">Acid protease</fullName>
    </submittedName>
</protein>
<evidence type="ECO:0000313" key="9">
    <source>
        <dbReference type="Proteomes" id="UP000623467"/>
    </source>
</evidence>
<dbReference type="CDD" id="cd05471">
    <property type="entry name" value="pepsin_like"/>
    <property type="match status" value="1"/>
</dbReference>
<dbReference type="AlphaFoldDB" id="A0A8H7CMM2"/>
<dbReference type="EMBL" id="JACAZH010000027">
    <property type="protein sequence ID" value="KAF7341606.1"/>
    <property type="molecule type" value="Genomic_DNA"/>
</dbReference>
<comment type="similarity">
    <text evidence="1 5">Belongs to the peptidase A1 family.</text>
</comment>
<dbReference type="FunFam" id="2.40.70.10:FF:000008">
    <property type="entry name" value="Cathepsin D"/>
    <property type="match status" value="1"/>
</dbReference>
<name>A0A8H7CMM2_9AGAR</name>
<feature type="active site" evidence="3">
    <location>
        <position position="129"/>
    </location>
</feature>
<comment type="caution">
    <text evidence="8">The sequence shown here is derived from an EMBL/GenBank/DDBJ whole genome shotgun (WGS) entry which is preliminary data.</text>
</comment>
<proteinExistence type="inferred from homology"/>
<dbReference type="PROSITE" id="PS51767">
    <property type="entry name" value="PEPTIDASE_A1"/>
    <property type="match status" value="1"/>
</dbReference>
<evidence type="ECO:0000313" key="8">
    <source>
        <dbReference type="EMBL" id="KAF7341606.1"/>
    </source>
</evidence>
<evidence type="ECO:0000256" key="6">
    <source>
        <dbReference type="SAM" id="SignalP"/>
    </source>
</evidence>
<dbReference type="GO" id="GO:0006508">
    <property type="term" value="P:proteolysis"/>
    <property type="evidence" value="ECO:0007669"/>
    <property type="project" value="UniProtKB-KW"/>
</dbReference>
<evidence type="ECO:0000259" key="7">
    <source>
        <dbReference type="PROSITE" id="PS51767"/>
    </source>
</evidence>
<dbReference type="Proteomes" id="UP000623467">
    <property type="component" value="Unassembled WGS sequence"/>
</dbReference>
<dbReference type="InterPro" id="IPR001969">
    <property type="entry name" value="Aspartic_peptidase_AS"/>
</dbReference>
<keyword evidence="6" id="KW-0732">Signal</keyword>
<dbReference type="SUPFAM" id="SSF50630">
    <property type="entry name" value="Acid proteases"/>
    <property type="match status" value="1"/>
</dbReference>
<feature type="chain" id="PRO_5034987070" evidence="6">
    <location>
        <begin position="20"/>
        <end position="438"/>
    </location>
</feature>
<evidence type="ECO:0000256" key="3">
    <source>
        <dbReference type="PIRSR" id="PIRSR601461-1"/>
    </source>
</evidence>
<evidence type="ECO:0000256" key="1">
    <source>
        <dbReference type="ARBA" id="ARBA00007447"/>
    </source>
</evidence>
<gene>
    <name evidence="8" type="ORF">MSAN_02057900</name>
</gene>
<dbReference type="InterPro" id="IPR021109">
    <property type="entry name" value="Peptidase_aspartic_dom_sf"/>
</dbReference>
<organism evidence="8 9">
    <name type="scientific">Mycena sanguinolenta</name>
    <dbReference type="NCBI Taxonomy" id="230812"/>
    <lineage>
        <taxon>Eukaryota</taxon>
        <taxon>Fungi</taxon>
        <taxon>Dikarya</taxon>
        <taxon>Basidiomycota</taxon>
        <taxon>Agaricomycotina</taxon>
        <taxon>Agaricomycetes</taxon>
        <taxon>Agaricomycetidae</taxon>
        <taxon>Agaricales</taxon>
        <taxon>Marasmiineae</taxon>
        <taxon>Mycenaceae</taxon>
        <taxon>Mycena</taxon>
    </lineage>
</organism>
<reference evidence="8" key="1">
    <citation type="submission" date="2020-05" db="EMBL/GenBank/DDBJ databases">
        <title>Mycena genomes resolve the evolution of fungal bioluminescence.</title>
        <authorList>
            <person name="Tsai I.J."/>
        </authorList>
    </citation>
    <scope>NUCLEOTIDE SEQUENCE</scope>
    <source>
        <strain evidence="8">160909Yilan</strain>
    </source>
</reference>
<dbReference type="OrthoDB" id="15189at2759"/>
<dbReference type="PROSITE" id="PS00141">
    <property type="entry name" value="ASP_PROTEASE"/>
    <property type="match status" value="1"/>
</dbReference>
<evidence type="ECO:0000256" key="5">
    <source>
        <dbReference type="RuleBase" id="RU000454"/>
    </source>
</evidence>
<dbReference type="InterPro" id="IPR033121">
    <property type="entry name" value="PEPTIDASE_A1"/>
</dbReference>
<feature type="signal peptide" evidence="6">
    <location>
        <begin position="1"/>
        <end position="19"/>
    </location>
</feature>
<keyword evidence="2 5" id="KW-0064">Aspartyl protease</keyword>
<dbReference type="Gene3D" id="2.40.70.10">
    <property type="entry name" value="Acid Proteases"/>
    <property type="match status" value="2"/>
</dbReference>
<dbReference type="PANTHER" id="PTHR47966:SF51">
    <property type="entry name" value="BETA-SITE APP-CLEAVING ENZYME, ISOFORM A-RELATED"/>
    <property type="match status" value="1"/>
</dbReference>
<dbReference type="InterPro" id="IPR001461">
    <property type="entry name" value="Aspartic_peptidase_A1"/>
</dbReference>
<evidence type="ECO:0000256" key="2">
    <source>
        <dbReference type="ARBA" id="ARBA00022750"/>
    </source>
</evidence>
<dbReference type="GO" id="GO:0004190">
    <property type="term" value="F:aspartic-type endopeptidase activity"/>
    <property type="evidence" value="ECO:0007669"/>
    <property type="project" value="UniProtKB-KW"/>
</dbReference>
<sequence>MSNKASLLFLVALAIGANASPAPAPVVGREITVALRNRANLTTSDGVFDKDKILHATDRTINKHRQNLLNLKNNKGADALPEGANLDPRQYTPGWKRQAEPLTDQVDGREWTGTVSVGTPGQQFLIDFDTGSADLWVPSSTCKSYACGFKSTYKASNSVTSVKKSETFLIKYEDGTEVSGPTYTDAVTIAGIQVTKQWFSAVTTMSDNYATDPADGVLGLAFPAVSELNQSPWFTTAYTEKKLKKNQFGFFLGTSGSELYLGGTHAAKYIGGLEFHSIDPKYGYWLVPGASAKVGSTTAVSGFETIIDSGTTLMYGPPAEVAKLYAKIPGGGPFLPEYGTLNGVLRLGGDLDIAPGLYQYTCNPEPKISFNWGGKDWVVSSAYFNLGLTAKGSTKCVGALIGETIIGNNIWLLGDAFMQNVYTAFDFDKEAVGFAALA</sequence>
<keyword evidence="9" id="KW-1185">Reference proteome</keyword>
<feature type="domain" description="Peptidase A1" evidence="7">
    <location>
        <begin position="111"/>
        <end position="435"/>
    </location>
</feature>
<dbReference type="PRINTS" id="PR00792">
    <property type="entry name" value="PEPSIN"/>
</dbReference>
<dbReference type="InterPro" id="IPR034164">
    <property type="entry name" value="Pepsin-like_dom"/>
</dbReference>
<feature type="active site" evidence="3">
    <location>
        <position position="308"/>
    </location>
</feature>
<dbReference type="Pfam" id="PF00026">
    <property type="entry name" value="Asp"/>
    <property type="match status" value="1"/>
</dbReference>
<accession>A0A8H7CMM2</accession>
<keyword evidence="5 8" id="KW-0645">Protease</keyword>
<dbReference type="PANTHER" id="PTHR47966">
    <property type="entry name" value="BETA-SITE APP-CLEAVING ENZYME, ISOFORM A-RELATED"/>
    <property type="match status" value="1"/>
</dbReference>